<dbReference type="InterPro" id="IPR050771">
    <property type="entry name" value="Alpha-ketoacid_DH_E1_comp"/>
</dbReference>
<sequence length="348" mass="36004">MTLPRRPADQRAERAAVIDALDPAALVALYRGLVRARRVDEGLARLVRQGALAKAWPATGEEALAVGVARALRAGPGGDVIAPVIRNVGACFEFGMPVASVARAYLGTADGPSGGRDGHYGDAARGVLAPVSHLGDMVPVVAGVALSFRLRGEGRVALAWIGDGTTRTGTAHEGLNLAAVLRVPAVFVIQNNQVALGTPVARHGLAPRGGASPFAGWPRAYGVWGAEVDGNDVLDCYAATRLAAARCRAGGGPVLLVAETFRMGGHTTQDEPRARRVLEEALYTRWRARDPILLAAAALEARGISPDELRAAEADAAREVEAGFAAALESRAVAMPAGAQALGPVHAE</sequence>
<dbReference type="GO" id="GO:0003863">
    <property type="term" value="F:branched-chain 2-oxo acid dehydrogenase activity"/>
    <property type="evidence" value="ECO:0007669"/>
    <property type="project" value="UniProtKB-EC"/>
</dbReference>
<dbReference type="CDD" id="cd02000">
    <property type="entry name" value="TPP_E1_PDC_ADC_BCADC"/>
    <property type="match status" value="1"/>
</dbReference>
<evidence type="ECO:0000256" key="2">
    <source>
        <dbReference type="ARBA" id="ARBA00023002"/>
    </source>
</evidence>
<keyword evidence="2 4" id="KW-0560">Oxidoreductase</keyword>
<feature type="domain" description="Dehydrogenase E1 component" evidence="5">
    <location>
        <begin position="37"/>
        <end position="329"/>
    </location>
</feature>
<evidence type="ECO:0000256" key="3">
    <source>
        <dbReference type="ARBA" id="ARBA00023052"/>
    </source>
</evidence>
<organism evidence="6">
    <name type="scientific">uncultured Gemmatimonadaceae bacterium</name>
    <dbReference type="NCBI Taxonomy" id="246130"/>
    <lineage>
        <taxon>Bacteria</taxon>
        <taxon>Pseudomonadati</taxon>
        <taxon>Gemmatimonadota</taxon>
        <taxon>Gemmatimonadia</taxon>
        <taxon>Gemmatimonadales</taxon>
        <taxon>Gemmatimonadaceae</taxon>
        <taxon>environmental samples</taxon>
    </lineage>
</organism>
<dbReference type="PANTHER" id="PTHR43380:SF1">
    <property type="entry name" value="2-OXOISOVALERATE DEHYDROGENASE SUBUNIT ALPHA, MITOCHONDRIAL"/>
    <property type="match status" value="1"/>
</dbReference>
<comment type="catalytic activity">
    <reaction evidence="4">
        <text>N(6)-[(R)-lipoyl]-L-lysyl-[protein] + 3-methyl-2-oxobutanoate + H(+) = N(6)-[(R)-S(8)-2-methylpropanoyldihydrolipoyl]-L-lysyl-[protein] + CO2</text>
        <dbReference type="Rhea" id="RHEA:13457"/>
        <dbReference type="Rhea" id="RHEA-COMP:10474"/>
        <dbReference type="Rhea" id="RHEA-COMP:10497"/>
        <dbReference type="ChEBI" id="CHEBI:11851"/>
        <dbReference type="ChEBI" id="CHEBI:15378"/>
        <dbReference type="ChEBI" id="CHEBI:16526"/>
        <dbReference type="ChEBI" id="CHEBI:83099"/>
        <dbReference type="ChEBI" id="CHEBI:83142"/>
        <dbReference type="EC" id="1.2.4.4"/>
    </reaction>
</comment>
<dbReference type="AlphaFoldDB" id="A0A6J4KFS9"/>
<dbReference type="GO" id="GO:0009083">
    <property type="term" value="P:branched-chain amino acid catabolic process"/>
    <property type="evidence" value="ECO:0007669"/>
    <property type="project" value="TreeGrafter"/>
</dbReference>
<reference evidence="6" key="1">
    <citation type="submission" date="2020-02" db="EMBL/GenBank/DDBJ databases">
        <authorList>
            <person name="Meier V. D."/>
        </authorList>
    </citation>
    <scope>NUCLEOTIDE SEQUENCE</scope>
    <source>
        <strain evidence="6">AVDCRST_MAG11</strain>
    </source>
</reference>
<keyword evidence="3 4" id="KW-0786">Thiamine pyrophosphate</keyword>
<evidence type="ECO:0000256" key="4">
    <source>
        <dbReference type="RuleBase" id="RU365014"/>
    </source>
</evidence>
<dbReference type="InterPro" id="IPR029061">
    <property type="entry name" value="THDP-binding"/>
</dbReference>
<dbReference type="SUPFAM" id="SSF52518">
    <property type="entry name" value="Thiamin diphosphate-binding fold (THDP-binding)"/>
    <property type="match status" value="1"/>
</dbReference>
<gene>
    <name evidence="6" type="ORF">AVDCRST_MAG11-1079</name>
</gene>
<dbReference type="InterPro" id="IPR001017">
    <property type="entry name" value="DH_E1"/>
</dbReference>
<dbReference type="PANTHER" id="PTHR43380">
    <property type="entry name" value="2-OXOISOVALERATE DEHYDROGENASE SUBUNIT ALPHA, MITOCHONDRIAL"/>
    <property type="match status" value="1"/>
</dbReference>
<comment type="similarity">
    <text evidence="4">Belongs to the BCKDHA family.</text>
</comment>
<dbReference type="Gene3D" id="3.40.50.970">
    <property type="match status" value="1"/>
</dbReference>
<comment type="cofactor">
    <cofactor evidence="1 4">
        <name>thiamine diphosphate</name>
        <dbReference type="ChEBI" id="CHEBI:58937"/>
    </cofactor>
</comment>
<evidence type="ECO:0000256" key="1">
    <source>
        <dbReference type="ARBA" id="ARBA00001964"/>
    </source>
</evidence>
<evidence type="ECO:0000259" key="5">
    <source>
        <dbReference type="Pfam" id="PF00676"/>
    </source>
</evidence>
<dbReference type="Pfam" id="PF00676">
    <property type="entry name" value="E1_dh"/>
    <property type="match status" value="1"/>
</dbReference>
<name>A0A6J4KFS9_9BACT</name>
<protein>
    <recommendedName>
        <fullName evidence="4">2-oxoisovalerate dehydrogenase subunit alpha</fullName>
        <ecNumber evidence="4">1.2.4.4</ecNumber>
    </recommendedName>
    <alternativeName>
        <fullName evidence="4">Branched-chain alpha-keto acid dehydrogenase E1 component alpha chain</fullName>
    </alternativeName>
</protein>
<comment type="function">
    <text evidence="4">The branched-chain alpha-keto dehydrogenase complex catalyzes the overall conversion of alpha-keto acids to acyl-CoA and CO(2). It contains multiple copies of three enzymatic components: branched-chain alpha-keto acid decarboxylase (E1), lipoamide acyltransferase (E2) and lipoamide dehydrogenase (E3).</text>
</comment>
<dbReference type="EC" id="1.2.4.4" evidence="4"/>
<evidence type="ECO:0000313" key="6">
    <source>
        <dbReference type="EMBL" id="CAA9304749.1"/>
    </source>
</evidence>
<accession>A0A6J4KFS9</accession>
<proteinExistence type="inferred from homology"/>
<dbReference type="EMBL" id="CADCTU010000247">
    <property type="protein sequence ID" value="CAA9304749.1"/>
    <property type="molecule type" value="Genomic_DNA"/>
</dbReference>